<sequence>MSPTLNEALPADRMHTAEGPKVQDANAPASPTSPPRGPTSSPDDGSTSADFIFSSSEATDTNASSSGPGATQNITNNKTAPLNFYCSGSNTITLNGTVNGNVIINGNANNGSITNSAPSSNIVLSPDTQADASTASGSDDAKPPVWLPWNLTTSYDELLKRPTQDWAVQWETGKLHLLGLVPGEFNSDTGPSDVPGYMDRTGHAGQKHEGGKVDLPRGDWAIYTILARVGKMSKAAILGVLGEWLESKTSKDGKKVLPFTESTVRTYLTRHDDIFTSGGDVDKKLKGGKTYKMGLWRLRGENEECKEKGKGGHPTNKKGNETTTTAATLSTRPKRMLTRTERADKIHSTVQASLAEEQSEPEEQEHSGEEQRPKKRARRAVRERALQPSMEEEQPERFEVTSDAEESPNAGGSSNGSSPPVTLRSNGRRLLPSAPLGRPRKDDRDPYGSGTKPWNAYRPENPRAACNAEQKIGDARLAYLS</sequence>
<gene>
    <name evidence="2" type="ORF">PAC_04413</name>
</gene>
<keyword evidence="3" id="KW-1185">Reference proteome</keyword>
<reference evidence="2 3" key="1">
    <citation type="submission" date="2016-03" db="EMBL/GenBank/DDBJ databases">
        <authorList>
            <person name="Ploux O."/>
        </authorList>
    </citation>
    <scope>NUCLEOTIDE SEQUENCE [LARGE SCALE GENOMIC DNA]</scope>
    <source>
        <strain evidence="2 3">UAMH 11012</strain>
    </source>
</reference>
<feature type="region of interest" description="Disordered" evidence="1">
    <location>
        <begin position="302"/>
        <end position="468"/>
    </location>
</feature>
<organism evidence="2 3">
    <name type="scientific">Phialocephala subalpina</name>
    <dbReference type="NCBI Taxonomy" id="576137"/>
    <lineage>
        <taxon>Eukaryota</taxon>
        <taxon>Fungi</taxon>
        <taxon>Dikarya</taxon>
        <taxon>Ascomycota</taxon>
        <taxon>Pezizomycotina</taxon>
        <taxon>Leotiomycetes</taxon>
        <taxon>Helotiales</taxon>
        <taxon>Mollisiaceae</taxon>
        <taxon>Phialocephala</taxon>
        <taxon>Phialocephala fortinii species complex</taxon>
    </lineage>
</organism>
<evidence type="ECO:0000313" key="2">
    <source>
        <dbReference type="EMBL" id="CZR54529.1"/>
    </source>
</evidence>
<name>A0A1L7WP36_9HELO</name>
<feature type="region of interest" description="Disordered" evidence="1">
    <location>
        <begin position="1"/>
        <end position="51"/>
    </location>
</feature>
<dbReference type="Proteomes" id="UP000184330">
    <property type="component" value="Unassembled WGS sequence"/>
</dbReference>
<dbReference type="EMBL" id="FJOG01000005">
    <property type="protein sequence ID" value="CZR54529.1"/>
    <property type="molecule type" value="Genomic_DNA"/>
</dbReference>
<accession>A0A1L7WP36</accession>
<feature type="compositionally biased region" description="Low complexity" evidence="1">
    <location>
        <begin position="407"/>
        <end position="420"/>
    </location>
</feature>
<protein>
    <submittedName>
        <fullName evidence="2">Uncharacterized protein</fullName>
    </submittedName>
</protein>
<evidence type="ECO:0000256" key="1">
    <source>
        <dbReference type="SAM" id="MobiDB-lite"/>
    </source>
</evidence>
<dbReference type="OrthoDB" id="10592167at2759"/>
<evidence type="ECO:0000313" key="3">
    <source>
        <dbReference type="Proteomes" id="UP000184330"/>
    </source>
</evidence>
<proteinExistence type="predicted"/>
<feature type="compositionally biased region" description="Basic and acidic residues" evidence="1">
    <location>
        <begin position="338"/>
        <end position="347"/>
    </location>
</feature>
<dbReference type="AlphaFoldDB" id="A0A1L7WP36"/>